<evidence type="ECO:0000313" key="3">
    <source>
        <dbReference type="EMBL" id="KAA8890435.1"/>
    </source>
</evidence>
<dbReference type="Proteomes" id="UP000323876">
    <property type="component" value="Unassembled WGS sequence"/>
</dbReference>
<dbReference type="InterPro" id="IPR036514">
    <property type="entry name" value="SGNH_hydro_sf"/>
</dbReference>
<keyword evidence="3" id="KW-0378">Hydrolase</keyword>
<dbReference type="PANTHER" id="PTHR43784">
    <property type="entry name" value="GDSL-LIKE LIPASE/ACYLHYDROLASE, PUTATIVE (AFU_ORTHOLOGUE AFUA_2G00820)-RELATED"/>
    <property type="match status" value="1"/>
</dbReference>
<proteinExistence type="predicted"/>
<name>A0A5N0EQM2_9NOCA</name>
<dbReference type="Gene3D" id="3.40.50.1110">
    <property type="entry name" value="SGNH hydrolase"/>
    <property type="match status" value="1"/>
</dbReference>
<dbReference type="AlphaFoldDB" id="A0A5N0EQM2"/>
<keyword evidence="1" id="KW-0732">Signal</keyword>
<organism evidence="3 4">
    <name type="scientific">Nocardia colli</name>
    <dbReference type="NCBI Taxonomy" id="2545717"/>
    <lineage>
        <taxon>Bacteria</taxon>
        <taxon>Bacillati</taxon>
        <taxon>Actinomycetota</taxon>
        <taxon>Actinomycetes</taxon>
        <taxon>Mycobacteriales</taxon>
        <taxon>Nocardiaceae</taxon>
        <taxon>Nocardia</taxon>
    </lineage>
</organism>
<feature type="chain" id="PRO_5039026592" evidence="1">
    <location>
        <begin position="29"/>
        <end position="417"/>
    </location>
</feature>
<feature type="domain" description="SGNH hydrolase-type esterase" evidence="2">
    <location>
        <begin position="213"/>
        <end position="407"/>
    </location>
</feature>
<dbReference type="Pfam" id="PF13472">
    <property type="entry name" value="Lipase_GDSL_2"/>
    <property type="match status" value="1"/>
</dbReference>
<dbReference type="PANTHER" id="PTHR43784:SF2">
    <property type="entry name" value="GDSL-LIKE LIPASE_ACYLHYDROLASE, PUTATIVE (AFU_ORTHOLOGUE AFUA_2G00820)-RELATED"/>
    <property type="match status" value="1"/>
</dbReference>
<evidence type="ECO:0000256" key="1">
    <source>
        <dbReference type="SAM" id="SignalP"/>
    </source>
</evidence>
<feature type="signal peptide" evidence="1">
    <location>
        <begin position="1"/>
        <end position="28"/>
    </location>
</feature>
<sequence>MQNTLRVRLAATAVAAVAVLGGIAIGTAAEPDPAWDTGWMAAPQLPSVGFEPNWAQDGFGDQTVRQVVKVTDGGSAARITLSNLFGTAPLRVDHVTIARAAAGAAIDSKSLRELTFDGKAAAEIPAGHTLTSDAADLSLASMDSASVTMYLAGRTGPATFHSQAYASSYRAAGNHATDPAADAFTETTHSWYYLTDVQVSGDDADEGGTVVTVGDSITDGYGSTYDTNTRYPDRLAQRLVEAGTPRPVLNAGIGGNLILNDSPWFGAATIRRFERDVLAKPDVTSVLVLGGLNDFGFSEVDLPTYKPNPNISVAQLIDGHRQLIAAAHRAGVRITGATLLPMKGAEYYTDTSAAKIREFNQWMRTSGEYDAVVDFNAAVRDPADPENLDPAFDSGDHKHPNAAGYRAMADAIDLATL</sequence>
<gene>
    <name evidence="3" type="ORF">F3087_03880</name>
</gene>
<protein>
    <submittedName>
        <fullName evidence="3">SGNH/GDSL hydrolase family protein</fullName>
    </submittedName>
</protein>
<comment type="caution">
    <text evidence="3">The sequence shown here is derived from an EMBL/GenBank/DDBJ whole genome shotgun (WGS) entry which is preliminary data.</text>
</comment>
<dbReference type="CDD" id="cd01830">
    <property type="entry name" value="XynE_like"/>
    <property type="match status" value="1"/>
</dbReference>
<dbReference type="InterPro" id="IPR013830">
    <property type="entry name" value="SGNH_hydro"/>
</dbReference>
<dbReference type="InterPro" id="IPR053140">
    <property type="entry name" value="GDSL_Rv0518-like"/>
</dbReference>
<evidence type="ECO:0000313" key="4">
    <source>
        <dbReference type="Proteomes" id="UP000323876"/>
    </source>
</evidence>
<dbReference type="RefSeq" id="WP_150400345.1">
    <property type="nucleotide sequence ID" value="NZ_VXLC01000001.1"/>
</dbReference>
<dbReference type="GO" id="GO:0016787">
    <property type="term" value="F:hydrolase activity"/>
    <property type="evidence" value="ECO:0007669"/>
    <property type="project" value="UniProtKB-KW"/>
</dbReference>
<dbReference type="EMBL" id="VXLC01000001">
    <property type="protein sequence ID" value="KAA8890435.1"/>
    <property type="molecule type" value="Genomic_DNA"/>
</dbReference>
<dbReference type="OrthoDB" id="1828825at2"/>
<accession>A0A5N0EQM2</accession>
<evidence type="ECO:0000259" key="2">
    <source>
        <dbReference type="Pfam" id="PF13472"/>
    </source>
</evidence>
<keyword evidence="4" id="KW-1185">Reference proteome</keyword>
<reference evidence="3 4" key="1">
    <citation type="submission" date="2019-09" db="EMBL/GenBank/DDBJ databases">
        <authorList>
            <person name="Wang X."/>
        </authorList>
    </citation>
    <scope>NUCLEOTIDE SEQUENCE [LARGE SCALE GENOMIC DNA]</scope>
    <source>
        <strain evidence="3 4">CICC 11023</strain>
    </source>
</reference>
<dbReference type="SUPFAM" id="SSF52266">
    <property type="entry name" value="SGNH hydrolase"/>
    <property type="match status" value="1"/>
</dbReference>